<feature type="chain" id="PRO_5026201773" evidence="14">
    <location>
        <begin position="33"/>
        <end position="821"/>
    </location>
</feature>
<evidence type="ECO:0000256" key="1">
    <source>
        <dbReference type="ARBA" id="ARBA00004571"/>
    </source>
</evidence>
<evidence type="ECO:0000259" key="16">
    <source>
        <dbReference type="Pfam" id="PF07715"/>
    </source>
</evidence>
<feature type="compositionally biased region" description="Gly residues" evidence="13">
    <location>
        <begin position="787"/>
        <end position="798"/>
    </location>
</feature>
<dbReference type="RefSeq" id="WP_158767125.1">
    <property type="nucleotide sequence ID" value="NZ_CP047045.1"/>
</dbReference>
<evidence type="ECO:0000259" key="15">
    <source>
        <dbReference type="Pfam" id="PF00593"/>
    </source>
</evidence>
<dbReference type="SUPFAM" id="SSF56935">
    <property type="entry name" value="Porins"/>
    <property type="match status" value="1"/>
</dbReference>
<evidence type="ECO:0000256" key="6">
    <source>
        <dbReference type="ARBA" id="ARBA00023004"/>
    </source>
</evidence>
<dbReference type="InterPro" id="IPR036942">
    <property type="entry name" value="Beta-barrel_TonB_sf"/>
</dbReference>
<keyword evidence="5 11" id="KW-0812">Transmembrane</keyword>
<dbReference type="GO" id="GO:0009279">
    <property type="term" value="C:cell outer membrane"/>
    <property type="evidence" value="ECO:0007669"/>
    <property type="project" value="UniProtKB-SubCell"/>
</dbReference>
<dbReference type="PANTHER" id="PTHR32552:SF81">
    <property type="entry name" value="TONB-DEPENDENT OUTER MEMBRANE RECEPTOR"/>
    <property type="match status" value="1"/>
</dbReference>
<dbReference type="KEGG" id="tsv:DSM104635_03186"/>
<keyword evidence="18" id="KW-1185">Reference proteome</keyword>
<dbReference type="EMBL" id="CP047045">
    <property type="protein sequence ID" value="QGZ96328.1"/>
    <property type="molecule type" value="Genomic_DNA"/>
</dbReference>
<feature type="domain" description="TonB-dependent receptor plug" evidence="16">
    <location>
        <begin position="64"/>
        <end position="172"/>
    </location>
</feature>
<evidence type="ECO:0000313" key="18">
    <source>
        <dbReference type="Proteomes" id="UP000431269"/>
    </source>
</evidence>
<keyword evidence="3 11" id="KW-1134">Transmembrane beta strand</keyword>
<dbReference type="PANTHER" id="PTHR32552">
    <property type="entry name" value="FERRICHROME IRON RECEPTOR-RELATED"/>
    <property type="match status" value="1"/>
</dbReference>
<feature type="domain" description="TonB-dependent receptor-like beta-barrel" evidence="15">
    <location>
        <begin position="269"/>
        <end position="768"/>
    </location>
</feature>
<reference evidence="18" key="1">
    <citation type="submission" date="2019-12" db="EMBL/GenBank/DDBJ databases">
        <title>Complete genome of Terracaulis silvestris 0127_4.</title>
        <authorList>
            <person name="Vieira S."/>
            <person name="Riedel T."/>
            <person name="Sproer C."/>
            <person name="Pascual J."/>
            <person name="Boedeker C."/>
            <person name="Overmann J."/>
        </authorList>
    </citation>
    <scope>NUCLEOTIDE SEQUENCE [LARGE SCALE GENOMIC DNA]</scope>
    <source>
        <strain evidence="18">0127_4</strain>
    </source>
</reference>
<dbReference type="InterPro" id="IPR000531">
    <property type="entry name" value="Beta-barrel_TonB"/>
</dbReference>
<keyword evidence="2 11" id="KW-0813">Transport</keyword>
<evidence type="ECO:0000256" key="13">
    <source>
        <dbReference type="SAM" id="MobiDB-lite"/>
    </source>
</evidence>
<keyword evidence="7" id="KW-0406">Ion transport</keyword>
<keyword evidence="10 11" id="KW-0998">Cell outer membrane</keyword>
<dbReference type="InterPro" id="IPR012910">
    <property type="entry name" value="Plug_dom"/>
</dbReference>
<evidence type="ECO:0000256" key="9">
    <source>
        <dbReference type="ARBA" id="ARBA00023136"/>
    </source>
</evidence>
<keyword evidence="6" id="KW-0408">Iron</keyword>
<organism evidence="17 18">
    <name type="scientific">Terricaulis silvestris</name>
    <dbReference type="NCBI Taxonomy" id="2686094"/>
    <lineage>
        <taxon>Bacteria</taxon>
        <taxon>Pseudomonadati</taxon>
        <taxon>Pseudomonadota</taxon>
        <taxon>Alphaproteobacteria</taxon>
        <taxon>Caulobacterales</taxon>
        <taxon>Caulobacteraceae</taxon>
        <taxon>Terricaulis</taxon>
    </lineage>
</organism>
<evidence type="ECO:0000256" key="8">
    <source>
        <dbReference type="ARBA" id="ARBA00023077"/>
    </source>
</evidence>
<gene>
    <name evidence="17" type="primary">fyuA_13</name>
    <name evidence="17" type="ORF">DSM104635_03186</name>
</gene>
<comment type="subcellular location">
    <subcellularLocation>
        <location evidence="1 11">Cell outer membrane</location>
        <topology evidence="1 11">Multi-pass membrane protein</topology>
    </subcellularLocation>
</comment>
<keyword evidence="9 11" id="KW-0472">Membrane</keyword>
<dbReference type="PROSITE" id="PS52016">
    <property type="entry name" value="TONB_DEPENDENT_REC_3"/>
    <property type="match status" value="1"/>
</dbReference>
<evidence type="ECO:0000256" key="14">
    <source>
        <dbReference type="SAM" id="SignalP"/>
    </source>
</evidence>
<keyword evidence="14" id="KW-0732">Signal</keyword>
<proteinExistence type="inferred from homology"/>
<feature type="region of interest" description="Disordered" evidence="13">
    <location>
        <begin position="785"/>
        <end position="807"/>
    </location>
</feature>
<dbReference type="InterPro" id="IPR039426">
    <property type="entry name" value="TonB-dep_rcpt-like"/>
</dbReference>
<keyword evidence="4" id="KW-0410">Iron transport</keyword>
<evidence type="ECO:0000256" key="11">
    <source>
        <dbReference type="PROSITE-ProRule" id="PRU01360"/>
    </source>
</evidence>
<keyword evidence="17" id="KW-0675">Receptor</keyword>
<evidence type="ECO:0000256" key="4">
    <source>
        <dbReference type="ARBA" id="ARBA00022496"/>
    </source>
</evidence>
<evidence type="ECO:0000256" key="10">
    <source>
        <dbReference type="ARBA" id="ARBA00023237"/>
    </source>
</evidence>
<comment type="similarity">
    <text evidence="11 12">Belongs to the TonB-dependent receptor family.</text>
</comment>
<evidence type="ECO:0000256" key="7">
    <source>
        <dbReference type="ARBA" id="ARBA00023065"/>
    </source>
</evidence>
<evidence type="ECO:0000256" key="12">
    <source>
        <dbReference type="RuleBase" id="RU003357"/>
    </source>
</evidence>
<keyword evidence="8 12" id="KW-0798">TonB box</keyword>
<evidence type="ECO:0000313" key="17">
    <source>
        <dbReference type="EMBL" id="QGZ96328.1"/>
    </source>
</evidence>
<evidence type="ECO:0000256" key="2">
    <source>
        <dbReference type="ARBA" id="ARBA00022448"/>
    </source>
</evidence>
<accession>A0A6I6MSK7</accession>
<dbReference type="Proteomes" id="UP000431269">
    <property type="component" value="Chromosome"/>
</dbReference>
<dbReference type="Pfam" id="PF00593">
    <property type="entry name" value="TonB_dep_Rec_b-barrel"/>
    <property type="match status" value="1"/>
</dbReference>
<dbReference type="Gene3D" id="2.40.170.20">
    <property type="entry name" value="TonB-dependent receptor, beta-barrel domain"/>
    <property type="match status" value="1"/>
</dbReference>
<dbReference type="Pfam" id="PF07715">
    <property type="entry name" value="Plug"/>
    <property type="match status" value="1"/>
</dbReference>
<evidence type="ECO:0000256" key="3">
    <source>
        <dbReference type="ARBA" id="ARBA00022452"/>
    </source>
</evidence>
<dbReference type="GO" id="GO:0006826">
    <property type="term" value="P:iron ion transport"/>
    <property type="evidence" value="ECO:0007669"/>
    <property type="project" value="UniProtKB-KW"/>
</dbReference>
<evidence type="ECO:0000256" key="5">
    <source>
        <dbReference type="ARBA" id="ARBA00022692"/>
    </source>
</evidence>
<protein>
    <submittedName>
        <fullName evidence="17">Pesticin receptor</fullName>
    </submittedName>
</protein>
<dbReference type="AlphaFoldDB" id="A0A6I6MSK7"/>
<feature type="signal peptide" evidence="14">
    <location>
        <begin position="1"/>
        <end position="32"/>
    </location>
</feature>
<sequence length="821" mass="87864">MSEKSKLRSGAAMKFALGLVGGALAFTPAAMAQETDEQGPRGAASVASDEIVVTATKRGDVLAQDVPGAITAFGAEQLEALNFQSLQSLTYVMPNVQLEDVGTAPGVANFGIRGLAINSSIPSVDPTVGVFVDGVYQGINAGIVVDNFDLAGVEVLRGPQGTLYGRNVTGGAVLIRTTAPGDDLEINARAGIETGPEYTADFSISGPLAEGLLAAKLAVYHNEDEGWFENDFDGSQFGASEMDIYRFALRATPTNNLDMILRLEQGFSDSDGPAAQNHGLYERGSFDFAINNPGYASGDWNQATFEVNWDVPLGDGTVTNIAGWRDYDGRSSSDIDATSFTGFHARAVNEQDQWSNELRYAGTFGNVELTTGVYHFEQNLFYIEERFLFAGLLPVVGPLQYAAADPFWITRVGGGEGEFSTWAAFANADWHLSDELTLNFGVRYSHEEKSGQISRIRRGVTPVTQPITVAPIPALVGLFILPADNLDGANVVPGEGVVGGSIDGGFLTFSDTPFDLSWNDTSPRVGIQWEPNEETNIYAFWAQGFRSGGMNFRVTTLGTTAITGAPTPFDAEEQSSFEVGWKQDFADRRGRVNLALFHNTIDDMQRETNVPDASGSGVQQVIVNAGTAIIQGAELEARWSFTENFLVSVQAGYTDGEYDEVTADLDALRIDCVTPSALTDTPAQTVGACDLDQEIPRLAPWTYGANLVYDLPIFGGVLSSRVGYNHRDEAFYNDSNRGVLAEADIFDANLTFVPENGNWSLSVYGENLTDEATWGGDTNLPDAAPFGGDGTGPYGTGGPANPTFSPLNEGMVLGASIRVHN</sequence>
<name>A0A6I6MSK7_9CAUL</name>